<reference evidence="1" key="1">
    <citation type="submission" date="2018-06" db="EMBL/GenBank/DDBJ databases">
        <authorList>
            <person name="Zhirakovskaya E."/>
        </authorList>
    </citation>
    <scope>NUCLEOTIDE SEQUENCE</scope>
</reference>
<dbReference type="AlphaFoldDB" id="A0A3B0U9M9"/>
<organism evidence="1">
    <name type="scientific">hydrothermal vent metagenome</name>
    <dbReference type="NCBI Taxonomy" id="652676"/>
    <lineage>
        <taxon>unclassified sequences</taxon>
        <taxon>metagenomes</taxon>
        <taxon>ecological metagenomes</taxon>
    </lineage>
</organism>
<sequence>LTDDSKQTTKLNTKNIPVNKKEDEIDRIVIFYKNGTFKSYFS</sequence>
<accession>A0A3B0U9M9</accession>
<dbReference type="EMBL" id="UOER01000498">
    <property type="protein sequence ID" value="VAW25760.1"/>
    <property type="molecule type" value="Genomic_DNA"/>
</dbReference>
<evidence type="ECO:0000313" key="1">
    <source>
        <dbReference type="EMBL" id="VAW25760.1"/>
    </source>
</evidence>
<protein>
    <submittedName>
        <fullName evidence="1">Uncharacterized protein</fullName>
    </submittedName>
</protein>
<proteinExistence type="predicted"/>
<gene>
    <name evidence="1" type="ORF">MNBD_BACTEROID04-761</name>
</gene>
<feature type="non-terminal residue" evidence="1">
    <location>
        <position position="1"/>
    </location>
</feature>
<name>A0A3B0U9M9_9ZZZZ</name>